<reference evidence="1" key="1">
    <citation type="submission" date="2022-10" db="EMBL/GenBank/DDBJ databases">
        <title>Culturing micro-colonial fungi from biological soil crusts in the Mojave desert and describing Neophaeococcomyces mojavensis, and introducing the new genera and species Taxawa tesnikishii.</title>
        <authorList>
            <person name="Kurbessoian T."/>
            <person name="Stajich J.E."/>
        </authorList>
    </citation>
    <scope>NUCLEOTIDE SEQUENCE</scope>
    <source>
        <strain evidence="1">JES_112</strain>
    </source>
</reference>
<gene>
    <name evidence="1" type="ORF">H2198_004185</name>
</gene>
<dbReference type="EMBL" id="JAPDRQ010000061">
    <property type="protein sequence ID" value="KAJ9657657.1"/>
    <property type="molecule type" value="Genomic_DNA"/>
</dbReference>
<keyword evidence="2" id="KW-1185">Reference proteome</keyword>
<protein>
    <submittedName>
        <fullName evidence="1">Uncharacterized protein</fullName>
    </submittedName>
</protein>
<proteinExistence type="predicted"/>
<dbReference type="Proteomes" id="UP001172386">
    <property type="component" value="Unassembled WGS sequence"/>
</dbReference>
<name>A0ACC3A9L6_9EURO</name>
<evidence type="ECO:0000313" key="1">
    <source>
        <dbReference type="EMBL" id="KAJ9657657.1"/>
    </source>
</evidence>
<evidence type="ECO:0000313" key="2">
    <source>
        <dbReference type="Proteomes" id="UP001172386"/>
    </source>
</evidence>
<accession>A0ACC3A9L6</accession>
<comment type="caution">
    <text evidence="1">The sequence shown here is derived from an EMBL/GenBank/DDBJ whole genome shotgun (WGS) entry which is preliminary data.</text>
</comment>
<sequence length="573" mass="65102">MADPLPADTGNKPVTNNPHESQDVVDENGQADEAVDDNITRSTDINVTRTAEDLAEGEEIEDVEVESEEAKQDWKLLCEAKSRLRALPPDHQDIPKVMLSIVNHMADYHVSARIVGEGQLIHALDIASEAEGLAPSDDFWRGSAIYSQMAVCYTLYKQTKNIDWLRQGVELGSETVKFMQDREDDINPVFFRVLYSGKCERLSEGFKMLYDVEAEPTQIEKAVRWQGISVDSTEPDDYQEDGLGKRYWRFKLWCDLWVRLMDVRDDLALSGVIHLAAEHHPCDIRNKEMRSACSNFFNVLALECRQWAITRNPEHLKAIYDRTKDLLKSEAEDRSSDTEPPKYAYDAENPKHVIRRAAKFFDWYYDVEESESSWSTHLRTIETAIALWEQVHAGIGRETLDDLQEDMYPVLRIRDLYWQKYRITNVATDGWRYDDLNYESTNMNVTIQMLGCVQGETKRIDQISEGSSACTIGSSVVTGQTYTIWSSTPATLVMDMGSQRFKFLRRGDDGPPTIEDWISGRTDDGKFILGGAIRGRDDDVFEFLRSYSSKPIPIEKGGDGGSSREADSSGGNT</sequence>
<organism evidence="1 2">
    <name type="scientific">Neophaeococcomyces mojaviensis</name>
    <dbReference type="NCBI Taxonomy" id="3383035"/>
    <lineage>
        <taxon>Eukaryota</taxon>
        <taxon>Fungi</taxon>
        <taxon>Dikarya</taxon>
        <taxon>Ascomycota</taxon>
        <taxon>Pezizomycotina</taxon>
        <taxon>Eurotiomycetes</taxon>
        <taxon>Chaetothyriomycetidae</taxon>
        <taxon>Chaetothyriales</taxon>
        <taxon>Chaetothyriales incertae sedis</taxon>
        <taxon>Neophaeococcomyces</taxon>
    </lineage>
</organism>